<protein>
    <submittedName>
        <fullName evidence="1">Uncharacterized protein</fullName>
    </submittedName>
</protein>
<gene>
    <name evidence="1" type="ORF">HCN44_010080</name>
</gene>
<dbReference type="OrthoDB" id="2285229at2759"/>
<accession>A0A835CUM0</accession>
<evidence type="ECO:0000313" key="2">
    <source>
        <dbReference type="Proteomes" id="UP000639338"/>
    </source>
</evidence>
<evidence type="ECO:0000313" key="1">
    <source>
        <dbReference type="EMBL" id="KAF7993485.1"/>
    </source>
</evidence>
<name>A0A835CUM0_APHGI</name>
<reference evidence="1 2" key="1">
    <citation type="submission" date="2020-08" db="EMBL/GenBank/DDBJ databases">
        <title>Aphidius gifuensis genome sequencing and assembly.</title>
        <authorList>
            <person name="Du Z."/>
        </authorList>
    </citation>
    <scope>NUCLEOTIDE SEQUENCE [LARGE SCALE GENOMIC DNA]</scope>
    <source>
        <strain evidence="1">YNYX2018</strain>
        <tissue evidence="1">Adults</tissue>
    </source>
</reference>
<dbReference type="Proteomes" id="UP000639338">
    <property type="component" value="Unassembled WGS sequence"/>
</dbReference>
<proteinExistence type="predicted"/>
<comment type="caution">
    <text evidence="1">The sequence shown here is derived from an EMBL/GenBank/DDBJ whole genome shotgun (WGS) entry which is preliminary data.</text>
</comment>
<dbReference type="AlphaFoldDB" id="A0A835CUM0"/>
<organism evidence="1 2">
    <name type="scientific">Aphidius gifuensis</name>
    <name type="common">Parasitoid wasp</name>
    <dbReference type="NCBI Taxonomy" id="684658"/>
    <lineage>
        <taxon>Eukaryota</taxon>
        <taxon>Metazoa</taxon>
        <taxon>Ecdysozoa</taxon>
        <taxon>Arthropoda</taxon>
        <taxon>Hexapoda</taxon>
        <taxon>Insecta</taxon>
        <taxon>Pterygota</taxon>
        <taxon>Neoptera</taxon>
        <taxon>Endopterygota</taxon>
        <taxon>Hymenoptera</taxon>
        <taxon>Apocrita</taxon>
        <taxon>Ichneumonoidea</taxon>
        <taxon>Braconidae</taxon>
        <taxon>Aphidiinae</taxon>
        <taxon>Aphidius</taxon>
    </lineage>
</organism>
<sequence>MQNYHQKMNSRRRTSRDTSASYRMMIFPCRTMDLWTFEFFYTIFQWETDWFDNPKNHLTSEKSLREILGDNCPLDLNSTLLCYNSTKDYYETMKPLMMHEFFHGLLKDTDDEDDPGDSKNSNRAKSIIGSIESIQETSGDCSSTKKLLVIRMKISYDYDKWRDPTKPPPDTPQRGDLVHVIYNGRRKVFGYIDDMDWKHQDCTLTTRQINTNHLNRNLKLKTVKSIQQDLRKLRALQELPESSLFNAIMKPNELDYTIRKAGIESISRLKLKQKKLN</sequence>
<keyword evidence="2" id="KW-1185">Reference proteome</keyword>
<dbReference type="EMBL" id="JACMRX010000003">
    <property type="protein sequence ID" value="KAF7993485.1"/>
    <property type="molecule type" value="Genomic_DNA"/>
</dbReference>